<organism evidence="2 3">
    <name type="scientific">Zwartia hollandica</name>
    <dbReference type="NCBI Taxonomy" id="324606"/>
    <lineage>
        <taxon>Bacteria</taxon>
        <taxon>Pseudomonadati</taxon>
        <taxon>Pseudomonadota</taxon>
        <taxon>Betaproteobacteria</taxon>
        <taxon>Burkholderiales</taxon>
        <taxon>Alcaligenaceae</taxon>
        <taxon>Zwartia</taxon>
    </lineage>
</organism>
<dbReference type="PROSITE" id="PS00455">
    <property type="entry name" value="AMP_BINDING"/>
    <property type="match status" value="1"/>
</dbReference>
<name>A0A953NA33_9BURK</name>
<evidence type="ECO:0000313" key="3">
    <source>
        <dbReference type="Proteomes" id="UP000739565"/>
    </source>
</evidence>
<dbReference type="InterPro" id="IPR045851">
    <property type="entry name" value="AMP-bd_C_sf"/>
</dbReference>
<dbReference type="Proteomes" id="UP000739565">
    <property type="component" value="Unassembled WGS sequence"/>
</dbReference>
<proteinExistence type="predicted"/>
<feature type="domain" description="AMP-dependent synthetase/ligase" evidence="1">
    <location>
        <begin position="22"/>
        <end position="363"/>
    </location>
</feature>
<sequence length="513" mass="55112">MNFTAPTITPVAWSAQLNVLSQRFGQHIAAIDGHGNSLNYAELNRRAHALAAHLQELGIQEGEPVGTLVPNSTDAVWVSYGVRLSGACETPLSWGYTTDELQWCAQLAKVKFVVSLEQRESELQALDLSCVRTTSIATPSQAEQPLPPCSASAPARILFTSGTTGKPKGVLYTQQARWTGEQLLKASLPFVPSLGQRILLMTPFVHGASLLTFAWLDHGGTIVLHDGVDIAKIKPLLDEKSLDAIFAPPTVLAKITAALAGATYPEVRCVFTGTQPLTPALYKRACAMFGPKVRITYGKSECINPITVLEPNASHDYLTAEDIPAGACVGWPASGVEIKIQEALSEDEPHGEILLRAPHMSAGLIDANGFKPHEPDGWHNTGDLGYVDAAGRLVLTGRVADVIKTGGYRVNPDEIEVALAANTLCGQICVTSLASDYWGEIITAVAEGAQAGWEEQCLQLLEAMSKHKRPRLFAALDALPRNPQGKISRKQVARTVLETHTLLDGPYPTLTSL</sequence>
<dbReference type="InterPro" id="IPR000873">
    <property type="entry name" value="AMP-dep_synth/lig_dom"/>
</dbReference>
<dbReference type="PANTHER" id="PTHR43767">
    <property type="entry name" value="LONG-CHAIN-FATTY-ACID--COA LIGASE"/>
    <property type="match status" value="1"/>
</dbReference>
<gene>
    <name evidence="2" type="ORF">KZZ10_08735</name>
</gene>
<accession>A0A953NA33</accession>
<dbReference type="Gene3D" id="3.30.300.30">
    <property type="match status" value="1"/>
</dbReference>
<dbReference type="InterPro" id="IPR050237">
    <property type="entry name" value="ATP-dep_AMP-bd_enzyme"/>
</dbReference>
<evidence type="ECO:0000259" key="1">
    <source>
        <dbReference type="Pfam" id="PF00501"/>
    </source>
</evidence>
<evidence type="ECO:0000313" key="2">
    <source>
        <dbReference type="EMBL" id="MBZ1350728.1"/>
    </source>
</evidence>
<dbReference type="InterPro" id="IPR020845">
    <property type="entry name" value="AMP-binding_CS"/>
</dbReference>
<dbReference type="EMBL" id="JAHXRI010000007">
    <property type="protein sequence ID" value="MBZ1350728.1"/>
    <property type="molecule type" value="Genomic_DNA"/>
</dbReference>
<dbReference type="SUPFAM" id="SSF56801">
    <property type="entry name" value="Acetyl-CoA synthetase-like"/>
    <property type="match status" value="1"/>
</dbReference>
<dbReference type="AlphaFoldDB" id="A0A953NA33"/>
<keyword evidence="2" id="KW-0436">Ligase</keyword>
<reference evidence="2" key="1">
    <citation type="submission" date="2021-07" db="EMBL/GenBank/DDBJ databases">
        <title>New genus and species of the family Alcaligenaceae.</title>
        <authorList>
            <person name="Hahn M.W."/>
        </authorList>
    </citation>
    <scope>NUCLEOTIDE SEQUENCE</scope>
    <source>
        <strain evidence="2">LF4-65</strain>
    </source>
</reference>
<dbReference type="Gene3D" id="3.40.50.12780">
    <property type="entry name" value="N-terminal domain of ligase-like"/>
    <property type="match status" value="1"/>
</dbReference>
<dbReference type="InterPro" id="IPR042099">
    <property type="entry name" value="ANL_N_sf"/>
</dbReference>
<dbReference type="Pfam" id="PF00501">
    <property type="entry name" value="AMP-binding"/>
    <property type="match status" value="1"/>
</dbReference>
<dbReference type="GO" id="GO:0016874">
    <property type="term" value="F:ligase activity"/>
    <property type="evidence" value="ECO:0007669"/>
    <property type="project" value="UniProtKB-KW"/>
</dbReference>
<protein>
    <submittedName>
        <fullName evidence="2">Acyl--CoA ligase</fullName>
    </submittedName>
</protein>
<dbReference type="PANTHER" id="PTHR43767:SF10">
    <property type="entry name" value="SURFACTIN SYNTHASE SUBUNIT 1"/>
    <property type="match status" value="1"/>
</dbReference>
<comment type="caution">
    <text evidence="2">The sequence shown here is derived from an EMBL/GenBank/DDBJ whole genome shotgun (WGS) entry which is preliminary data.</text>
</comment>
<keyword evidence="3" id="KW-1185">Reference proteome</keyword>